<evidence type="ECO:0000313" key="3">
    <source>
        <dbReference type="EMBL" id="SNV35045.1"/>
    </source>
</evidence>
<feature type="domain" description="DUF6688" evidence="2">
    <location>
        <begin position="6"/>
        <end position="237"/>
    </location>
</feature>
<feature type="transmembrane region" description="Helical" evidence="1">
    <location>
        <begin position="26"/>
        <end position="49"/>
    </location>
</feature>
<organism evidence="3 4">
    <name type="scientific">Chryseobacterium taklimakanense</name>
    <dbReference type="NCBI Taxonomy" id="536441"/>
    <lineage>
        <taxon>Bacteria</taxon>
        <taxon>Pseudomonadati</taxon>
        <taxon>Bacteroidota</taxon>
        <taxon>Flavobacteriia</taxon>
        <taxon>Flavobacteriales</taxon>
        <taxon>Weeksellaceae</taxon>
        <taxon>Chryseobacterium group</taxon>
        <taxon>Chryseobacterium</taxon>
    </lineage>
</organism>
<dbReference type="Proteomes" id="UP000215196">
    <property type="component" value="Chromosome 1"/>
</dbReference>
<feature type="transmembrane region" description="Helical" evidence="1">
    <location>
        <begin position="141"/>
        <end position="163"/>
    </location>
</feature>
<dbReference type="InterPro" id="IPR046510">
    <property type="entry name" value="DUF6688_N"/>
</dbReference>
<keyword evidence="4" id="KW-1185">Reference proteome</keyword>
<dbReference type="AlphaFoldDB" id="A0A239WK78"/>
<proteinExistence type="predicted"/>
<feature type="transmembrane region" description="Helical" evidence="1">
    <location>
        <begin position="100"/>
        <end position="121"/>
    </location>
</feature>
<accession>A0A239WK78</accession>
<keyword evidence="1" id="KW-1133">Transmembrane helix</keyword>
<dbReference type="KEGG" id="ctak:4412677_00387"/>
<keyword evidence="1" id="KW-0472">Membrane</keyword>
<gene>
    <name evidence="3" type="ORF">SAMEA4412677_00387</name>
</gene>
<keyword evidence="1" id="KW-0812">Transmembrane</keyword>
<sequence length="237" mass="28031">MILLLFIVILLFLLFAAIVFHKKDKPWLEILLFVLYFFSILMFSFGLAWHKYDYTVAIDPVDDCYTPFSRTHSLTLLMYFILYHVSLGMIWIRGRKLPPLLLVLFLIFIIIGLGINFANIVQFSVHKDVPYEFHSARDDVWILFFPATIFSIIIAFLMISKIIREEKDLSEERHFRNRFLEKCNRFLSEKYSPLSWAFIFLLPVFVVVTIILILLGQDYGSLVKVYTETTTWVFSQK</sequence>
<evidence type="ECO:0000313" key="4">
    <source>
        <dbReference type="Proteomes" id="UP000215196"/>
    </source>
</evidence>
<dbReference type="Pfam" id="PF20394">
    <property type="entry name" value="DUF6688"/>
    <property type="match status" value="1"/>
</dbReference>
<feature type="transmembrane region" description="Helical" evidence="1">
    <location>
        <begin position="76"/>
        <end position="94"/>
    </location>
</feature>
<feature type="transmembrane region" description="Helical" evidence="1">
    <location>
        <begin position="194"/>
        <end position="215"/>
    </location>
</feature>
<evidence type="ECO:0000256" key="1">
    <source>
        <dbReference type="SAM" id="Phobius"/>
    </source>
</evidence>
<reference evidence="3 4" key="1">
    <citation type="submission" date="2017-06" db="EMBL/GenBank/DDBJ databases">
        <authorList>
            <consortium name="Pathogen Informatics"/>
        </authorList>
    </citation>
    <scope>NUCLEOTIDE SEQUENCE [LARGE SCALE GENOMIC DNA]</scope>
    <source>
        <strain evidence="3 4">NCTC13490</strain>
    </source>
</reference>
<evidence type="ECO:0000259" key="2">
    <source>
        <dbReference type="Pfam" id="PF20394"/>
    </source>
</evidence>
<name>A0A239WK78_9FLAO</name>
<protein>
    <recommendedName>
        <fullName evidence="2">DUF6688 domain-containing protein</fullName>
    </recommendedName>
</protein>
<dbReference type="EMBL" id="LT906465">
    <property type="protein sequence ID" value="SNV35045.1"/>
    <property type="molecule type" value="Genomic_DNA"/>
</dbReference>